<dbReference type="EMBL" id="AMZH03030846">
    <property type="protein sequence ID" value="RRT32740.1"/>
    <property type="molecule type" value="Genomic_DNA"/>
</dbReference>
<sequence length="77" mass="8583">MRLGTHQECVGSSPRVSGVCQDGAKEFAGRRPRLIERLLRVTERLAGMKAHRAFARTLPKVSGRSLGTRREITRGRP</sequence>
<dbReference type="Proteomes" id="UP000287651">
    <property type="component" value="Unassembled WGS sequence"/>
</dbReference>
<accession>A0A426WZU6</accession>
<evidence type="ECO:0000313" key="1">
    <source>
        <dbReference type="EMBL" id="RRT32740.1"/>
    </source>
</evidence>
<dbReference type="AlphaFoldDB" id="A0A426WZU6"/>
<protein>
    <submittedName>
        <fullName evidence="1">Uncharacterized protein</fullName>
    </submittedName>
</protein>
<reference evidence="1 2" key="1">
    <citation type="journal article" date="2014" name="Agronomy (Basel)">
        <title>A Draft Genome Sequence for Ensete ventricosum, the Drought-Tolerant Tree Against Hunger.</title>
        <authorList>
            <person name="Harrison J."/>
            <person name="Moore K.A."/>
            <person name="Paszkiewicz K."/>
            <person name="Jones T."/>
            <person name="Grant M."/>
            <person name="Ambacheew D."/>
            <person name="Muzemil S."/>
            <person name="Studholme D.J."/>
        </authorList>
    </citation>
    <scope>NUCLEOTIDE SEQUENCE [LARGE SCALE GENOMIC DNA]</scope>
</reference>
<evidence type="ECO:0000313" key="2">
    <source>
        <dbReference type="Proteomes" id="UP000287651"/>
    </source>
</evidence>
<proteinExistence type="predicted"/>
<gene>
    <name evidence="1" type="ORF">B296_00040564</name>
</gene>
<name>A0A426WZU6_ENSVE</name>
<organism evidence="1 2">
    <name type="scientific">Ensete ventricosum</name>
    <name type="common">Abyssinian banana</name>
    <name type="synonym">Musa ensete</name>
    <dbReference type="NCBI Taxonomy" id="4639"/>
    <lineage>
        <taxon>Eukaryota</taxon>
        <taxon>Viridiplantae</taxon>
        <taxon>Streptophyta</taxon>
        <taxon>Embryophyta</taxon>
        <taxon>Tracheophyta</taxon>
        <taxon>Spermatophyta</taxon>
        <taxon>Magnoliopsida</taxon>
        <taxon>Liliopsida</taxon>
        <taxon>Zingiberales</taxon>
        <taxon>Musaceae</taxon>
        <taxon>Ensete</taxon>
    </lineage>
</organism>
<comment type="caution">
    <text evidence="1">The sequence shown here is derived from an EMBL/GenBank/DDBJ whole genome shotgun (WGS) entry which is preliminary data.</text>
</comment>